<feature type="region of interest" description="Disordered" evidence="2">
    <location>
        <begin position="776"/>
        <end position="805"/>
    </location>
</feature>
<protein>
    <submittedName>
        <fullName evidence="4">Chitin-binding type-2 domain-containing protein</fullName>
    </submittedName>
</protein>
<dbReference type="Proteomes" id="UP000008854">
    <property type="component" value="Unassembled WGS sequence"/>
</dbReference>
<reference evidence="3" key="1">
    <citation type="journal article" date="2012" name="PLoS Negl. Trop. Dis.">
        <title>A systematically improved high quality genome and transcriptome of the human blood fluke Schistosoma mansoni.</title>
        <authorList>
            <person name="Protasio A.V."/>
            <person name="Tsai I.J."/>
            <person name="Babbage A."/>
            <person name="Nichol S."/>
            <person name="Hunt M."/>
            <person name="Aslett M.A."/>
            <person name="De Silva N."/>
            <person name="Velarde G.S."/>
            <person name="Anderson T.J."/>
            <person name="Clark R.C."/>
            <person name="Davidson C."/>
            <person name="Dillon G.P."/>
            <person name="Holroyd N.E."/>
            <person name="LoVerde P.T."/>
            <person name="Lloyd C."/>
            <person name="McQuillan J."/>
            <person name="Oliveira G."/>
            <person name="Otto T.D."/>
            <person name="Parker-Manuel S.J."/>
            <person name="Quail M.A."/>
            <person name="Wilson R.A."/>
            <person name="Zerlotini A."/>
            <person name="Dunne D.W."/>
            <person name="Berriman M."/>
        </authorList>
    </citation>
    <scope>NUCLEOTIDE SEQUENCE [LARGE SCALE GENOMIC DNA]</scope>
    <source>
        <strain evidence="3">Puerto Rican</strain>
    </source>
</reference>
<evidence type="ECO:0000256" key="1">
    <source>
        <dbReference type="ARBA" id="ARBA00008738"/>
    </source>
</evidence>
<evidence type="ECO:0000313" key="3">
    <source>
        <dbReference type="Proteomes" id="UP000008854"/>
    </source>
</evidence>
<proteinExistence type="inferred from homology"/>
<feature type="compositionally biased region" description="Polar residues" evidence="2">
    <location>
        <begin position="776"/>
        <end position="799"/>
    </location>
</feature>
<organism evidence="3 4">
    <name type="scientific">Schistosoma mansoni</name>
    <name type="common">Blood fluke</name>
    <dbReference type="NCBI Taxonomy" id="6183"/>
    <lineage>
        <taxon>Eukaryota</taxon>
        <taxon>Metazoa</taxon>
        <taxon>Spiralia</taxon>
        <taxon>Lophotrochozoa</taxon>
        <taxon>Platyhelminthes</taxon>
        <taxon>Trematoda</taxon>
        <taxon>Digenea</taxon>
        <taxon>Strigeidida</taxon>
        <taxon>Schistosomatoidea</taxon>
        <taxon>Schistosomatidae</taxon>
        <taxon>Schistosoma</taxon>
    </lineage>
</organism>
<dbReference type="AlphaFoldDB" id="A0A3Q0KEC6"/>
<evidence type="ECO:0000313" key="4">
    <source>
        <dbReference type="WBParaSite" id="Smp_034680.1"/>
    </source>
</evidence>
<dbReference type="GO" id="GO:0008017">
    <property type="term" value="F:microtubule binding"/>
    <property type="evidence" value="ECO:0007669"/>
    <property type="project" value="InterPro"/>
</dbReference>
<dbReference type="InParanoid" id="A0A3Q0KEC6"/>
<evidence type="ECO:0000256" key="2">
    <source>
        <dbReference type="SAM" id="MobiDB-lite"/>
    </source>
</evidence>
<dbReference type="WBParaSite" id="Smp_034680.1">
    <property type="protein sequence ID" value="Smp_034680.1"/>
    <property type="gene ID" value="Smp_034680"/>
</dbReference>
<sequence>MSSDIITNPTLSENGYAYKHFQKISDYNSYKSPNINSISSDKAVKSWDLDPPYHPDLLEEYYPNDWKYDNTTENDRNIHTDTETMANPYNDTINYPTEHDDDHMTRNVENYDNLNRMAADPFLTSYTEDYKPYGKFHREDPIIPLSQWESPHDNDLLDSTYQDDYQPYKLDKVNDYRPREFYLPPQEPVDTNTTYNLDYPPRYSQMEKSFKPYEAYVPPSVPMSNITSYQLEYEDPPWSPKEMPFRMKDHETFPKGKFQGETSYNTDYPPKVAQPVHSFKPYRKYRTPTEPMLSQTSYQTDYIFQPRSKPTSYSPVYVYQQPKVPFQKNTSYSEEFQPHLFSKPESFKPVYEYRKPRMKMENITAYSSDYRPWHVKKDGPFYPKDNIYLPRVNNEMITSYMDEFPPRYTQKLYPIKQKENRWLSDEALSSQTTYLNDFRPVTPEPSMSYKPTEVYRSPSLPVVSQSSYAEDFIPRYAKKRDPLLPKSNLKVSKLPMDKTSSYSEEFQYRRAKKTENLKPIYRYKHPSVPFSGKTSYQLEFCPPSREYKGNQSCPPSTRYSYMYPATRMNMTTSYTDDFRPIKNPSRLQPIVKEDNLKINYLINNDLKTSYSIDYVNYYEPDINPYKNEGECIQPSENVHTETTNSRNILPKVNFHNTLSETKKYSPQTSDGNKVDNHYSNTTYHQGFSKLPPIQQINQFRPQDYYVPPTVKMSNETTYSSDYKWPEFMVGAKINSNNYNNVNSSYDYSDNNSNNFNQYSNNSEFTSTELSKCNNTTAENSNISPDLCRTNNNPNYSNQDSSEDALGKFMNLMSQNRTDI</sequence>
<keyword evidence="3" id="KW-1185">Reference proteome</keyword>
<accession>A0A3Q0KEC6</accession>
<dbReference type="PANTHER" id="PTHR31516:SF17">
    <property type="entry name" value="STABILIZER OF AXONEMAL MICROTUBULES 2"/>
    <property type="match status" value="1"/>
</dbReference>
<reference evidence="4" key="2">
    <citation type="submission" date="2018-12" db="UniProtKB">
        <authorList>
            <consortium name="WormBaseParasite"/>
        </authorList>
    </citation>
    <scope>IDENTIFICATION</scope>
    <source>
        <strain evidence="4">Puerto Rican</strain>
    </source>
</reference>
<comment type="similarity">
    <text evidence="1">Belongs to the FAM154 family.</text>
</comment>
<name>A0A3Q0KEC6_SCHMA</name>
<dbReference type="GO" id="GO:0005856">
    <property type="term" value="C:cytoskeleton"/>
    <property type="evidence" value="ECO:0007669"/>
    <property type="project" value="TreeGrafter"/>
</dbReference>
<dbReference type="InterPro" id="IPR033336">
    <property type="entry name" value="SAXO1/2"/>
</dbReference>
<dbReference type="PANTHER" id="PTHR31516">
    <property type="entry name" value="STABILIZER OF AXONEMAL MICROTUBULES 2"/>
    <property type="match status" value="1"/>
</dbReference>